<keyword evidence="14" id="KW-1185">Reference proteome</keyword>
<dbReference type="PANTHER" id="PTHR48042">
    <property type="entry name" value="ABC TRANSPORTER G FAMILY MEMBER 11"/>
    <property type="match status" value="1"/>
</dbReference>
<dbReference type="InterPro" id="IPR052215">
    <property type="entry name" value="Plant_ABCG"/>
</dbReference>
<evidence type="ECO:0000259" key="12">
    <source>
        <dbReference type="PROSITE" id="PS50893"/>
    </source>
</evidence>
<name>A0ABD3UKU0_9LAMI</name>
<evidence type="ECO:0000256" key="11">
    <source>
        <dbReference type="SAM" id="Phobius"/>
    </source>
</evidence>
<evidence type="ECO:0000256" key="4">
    <source>
        <dbReference type="ARBA" id="ARBA00022553"/>
    </source>
</evidence>
<keyword evidence="7" id="KW-0067">ATP-binding</keyword>
<comment type="caution">
    <text evidence="13">The sequence shown here is derived from an EMBL/GenBank/DDBJ whole genome shotgun (WGS) entry which is preliminary data.</text>
</comment>
<feature type="transmembrane region" description="Helical" evidence="11">
    <location>
        <begin position="493"/>
        <end position="515"/>
    </location>
</feature>
<keyword evidence="8 11" id="KW-1133">Transmembrane helix</keyword>
<feature type="transmembrane region" description="Helical" evidence="11">
    <location>
        <begin position="609"/>
        <end position="630"/>
    </location>
</feature>
<sequence>MEIDVAGGRTSGGDVEAGLPRNGGEAYLVWEDLNVMLPNFGQGPTKKLLHGLNGHAEPGRIMAIMGPSGSGKSTLLDTLAGRLARNIVMTGNILLNGKKRRLDFGVVAYVTQEDVLLGTLTVRETISYSANLRLPSTLSKEEVKGIVEGTLTELGLLDCADTQVGNWQLRGISGGEKKRLSIALEILTRPRLLFLDEPTSGLDSASAFFVIQSIKNLARDGRTVISSIHQPSSEVFALFDDLYLLSGGEIVYFGEAKMAIQFFAEAGFPCPSRRNPSDHFLRCINSDFDIVTATLKGSQRLRETHKASDPLMNLATADIKSILIEKYRRSDYASKARLRSREISNLQELEIKTIKGSPARWSKQLLTLTERSFLNMLRDPGYYWSRIVIYTIVGLCVGTLFYDVGTSYTAILARGACGGFITGFMTFMSIGGFPSFIEEMKVFYKERLNGYYGVAVFILANFISSFPFLVAVSVITGTMTFYMVKFRTEFSHYVFFCLNLFGSIAMVESVMMIVASLVPNFMLGIITGAGVLGIMMMTAGFFRLLPDLPKLFWRYPVSYIGYGAWSLQGAIKNDMIGVVFDPLVPGDPKLKGEDIISSMFGISLDHSKWWDLFALYALIICYRFLFFLILKAKERIGPFFQSLYAKRALHRFKKRPSFKRKPSFSSYSSSKRHSNLHSLSSQEEIAPQHEVIYCQNNNGGDLENGGGATAACLAWEDLTAVLPNFGAGPTRRLLNGLTGYALPGRIMAVMGPSGSGKSTFLDSLTGRLSGNVVMTGNVLLNGKKKRLDYGAVAYVTQQDEFLGTLTVRETISYSALLRLPNNTTKDEINQTVENTILEMGLQDCADNLIGNWHLRGISGGEKKRLSIGLEIITQPTLLFLDEPTSGLDSASAFFVIQGLKNIASSGKTIISSIHQPSSEVFALFDDLLLLSNGETIYFGEANMALKFFADAGFPCPSRRNPADHFIRCINSDFDNVNNTLMGSQRFKERKDTYCPTMNLATSEIRTRLLYFFQKSKSTARVQARIQELSDKEEIVIEKTSGSNATWWKQLTTLTKRSFTNMTRDFGYYWLRILVFITVSICVGSVFYDVGSNYHAIRARALCGGFISGFMTFMTIGGFPSFIEEMKIFHKERLKGHYGVGVFILSNFISSFPFLVAMSFSSASITYFMVKFHPGFSHFIYAALDLLISIAIIESFMMVVAAIVPNFLMGVIIGSGFIGIMMASAGLFRLISQLPKIFWTYPVLYINYMYWALQGGLKNDIIGIEFEPLEPGQLKLKGEEVLTLIFGFSLNHSKWWDLAVILVILIAYRVLFFFILKFKERAMPICRTFYAKRTIHHMKQRPSFRLTPPFPSKRHHVSYSLSSQEGLNSPLH</sequence>
<dbReference type="Proteomes" id="UP001634393">
    <property type="component" value="Unassembled WGS sequence"/>
</dbReference>
<evidence type="ECO:0000256" key="6">
    <source>
        <dbReference type="ARBA" id="ARBA00022741"/>
    </source>
</evidence>
<dbReference type="InterPro" id="IPR013525">
    <property type="entry name" value="ABC2_TM"/>
</dbReference>
<feature type="transmembrane region" description="Helical" evidence="11">
    <location>
        <begin position="1178"/>
        <end position="1200"/>
    </location>
</feature>
<feature type="compositionally biased region" description="Polar residues" evidence="10">
    <location>
        <begin position="1358"/>
        <end position="1371"/>
    </location>
</feature>
<dbReference type="GO" id="GO:0005524">
    <property type="term" value="F:ATP binding"/>
    <property type="evidence" value="ECO:0007669"/>
    <property type="project" value="UniProtKB-KW"/>
</dbReference>
<dbReference type="SUPFAM" id="SSF52540">
    <property type="entry name" value="P-loop containing nucleoside triphosphate hydrolases"/>
    <property type="match status" value="2"/>
</dbReference>
<dbReference type="PANTHER" id="PTHR48042:SF18">
    <property type="entry name" value="ABC TRANSPORTER G FAMILY MEMBER 12"/>
    <property type="match status" value="1"/>
</dbReference>
<feature type="transmembrane region" description="Helical" evidence="11">
    <location>
        <begin position="1294"/>
        <end position="1315"/>
    </location>
</feature>
<comment type="subcellular location">
    <subcellularLocation>
        <location evidence="1">Membrane</location>
        <topology evidence="1">Multi-pass membrane protein</topology>
    </subcellularLocation>
</comment>
<dbReference type="PROSITE" id="PS00211">
    <property type="entry name" value="ABC_TRANSPORTER_1"/>
    <property type="match status" value="2"/>
</dbReference>
<evidence type="ECO:0000256" key="7">
    <source>
        <dbReference type="ARBA" id="ARBA00022840"/>
    </source>
</evidence>
<protein>
    <recommendedName>
        <fullName evidence="12">ABC transporter domain-containing protein</fullName>
    </recommendedName>
</protein>
<feature type="transmembrane region" description="Helical" evidence="11">
    <location>
        <begin position="521"/>
        <end position="545"/>
    </location>
</feature>
<evidence type="ECO:0000313" key="13">
    <source>
        <dbReference type="EMBL" id="KAL3850144.1"/>
    </source>
</evidence>
<feature type="transmembrane region" description="Helical" evidence="11">
    <location>
        <begin position="1101"/>
        <end position="1122"/>
    </location>
</feature>
<organism evidence="13 14">
    <name type="scientific">Penstemon smallii</name>
    <dbReference type="NCBI Taxonomy" id="265156"/>
    <lineage>
        <taxon>Eukaryota</taxon>
        <taxon>Viridiplantae</taxon>
        <taxon>Streptophyta</taxon>
        <taxon>Embryophyta</taxon>
        <taxon>Tracheophyta</taxon>
        <taxon>Spermatophyta</taxon>
        <taxon>Magnoliopsida</taxon>
        <taxon>eudicotyledons</taxon>
        <taxon>Gunneridae</taxon>
        <taxon>Pentapetalae</taxon>
        <taxon>asterids</taxon>
        <taxon>lamiids</taxon>
        <taxon>Lamiales</taxon>
        <taxon>Plantaginaceae</taxon>
        <taxon>Cheloneae</taxon>
        <taxon>Penstemon</taxon>
    </lineage>
</organism>
<reference evidence="13 14" key="1">
    <citation type="submission" date="2024-12" db="EMBL/GenBank/DDBJ databases">
        <title>The unique morphological basis and parallel evolutionary history of personate flowers in Penstemon.</title>
        <authorList>
            <person name="Depatie T.H."/>
            <person name="Wessinger C.A."/>
        </authorList>
    </citation>
    <scope>NUCLEOTIDE SEQUENCE [LARGE SCALE GENOMIC DNA]</scope>
    <source>
        <strain evidence="13">WTNN_2</strain>
        <tissue evidence="13">Leaf</tissue>
    </source>
</reference>
<feature type="transmembrane region" description="Helical" evidence="11">
    <location>
        <begin position="383"/>
        <end position="404"/>
    </location>
</feature>
<evidence type="ECO:0000256" key="8">
    <source>
        <dbReference type="ARBA" id="ARBA00022989"/>
    </source>
</evidence>
<feature type="transmembrane region" description="Helical" evidence="11">
    <location>
        <begin position="451"/>
        <end position="481"/>
    </location>
</feature>
<keyword evidence="4" id="KW-0597">Phosphoprotein</keyword>
<keyword evidence="5 11" id="KW-0812">Transmembrane</keyword>
<comment type="similarity">
    <text evidence="2">Belongs to the ABC transporter superfamily. ABCG family. Eye pigment precursor importer (TC 3.A.1.204) subfamily.</text>
</comment>
<feature type="domain" description="ABC transporter" evidence="12">
    <location>
        <begin position="28"/>
        <end position="272"/>
    </location>
</feature>
<proteinExistence type="inferred from homology"/>
<evidence type="ECO:0000256" key="3">
    <source>
        <dbReference type="ARBA" id="ARBA00022448"/>
    </source>
</evidence>
<dbReference type="InterPro" id="IPR017871">
    <property type="entry name" value="ABC_transporter-like_CS"/>
</dbReference>
<evidence type="ECO:0000256" key="1">
    <source>
        <dbReference type="ARBA" id="ARBA00004141"/>
    </source>
</evidence>
<dbReference type="EMBL" id="JBJXBP010000001">
    <property type="protein sequence ID" value="KAL3850144.1"/>
    <property type="molecule type" value="Genomic_DNA"/>
</dbReference>
<feature type="transmembrane region" description="Helical" evidence="11">
    <location>
        <begin position="411"/>
        <end position="431"/>
    </location>
</feature>
<dbReference type="SMART" id="SM00382">
    <property type="entry name" value="AAA"/>
    <property type="match status" value="2"/>
</dbReference>
<dbReference type="InterPro" id="IPR003439">
    <property type="entry name" value="ABC_transporter-like_ATP-bd"/>
</dbReference>
<feature type="transmembrane region" description="Helical" evidence="11">
    <location>
        <begin position="1142"/>
        <end position="1166"/>
    </location>
</feature>
<dbReference type="InterPro" id="IPR043926">
    <property type="entry name" value="ABCG_dom"/>
</dbReference>
<feature type="transmembrane region" description="Helical" evidence="11">
    <location>
        <begin position="1236"/>
        <end position="1252"/>
    </location>
</feature>
<feature type="domain" description="ABC transporter" evidence="12">
    <location>
        <begin position="713"/>
        <end position="957"/>
    </location>
</feature>
<dbReference type="Gene3D" id="3.40.50.300">
    <property type="entry name" value="P-loop containing nucleotide triphosphate hydrolases"/>
    <property type="match status" value="2"/>
</dbReference>
<dbReference type="FunFam" id="3.40.50.300:FF:000504">
    <property type="entry name" value="ABC transporter G family member 11"/>
    <property type="match status" value="2"/>
</dbReference>
<keyword evidence="9 11" id="KW-0472">Membrane</keyword>
<dbReference type="CDD" id="cd03213">
    <property type="entry name" value="ABCG_EPDR"/>
    <property type="match status" value="2"/>
</dbReference>
<keyword evidence="6" id="KW-0547">Nucleotide-binding</keyword>
<evidence type="ECO:0000256" key="2">
    <source>
        <dbReference type="ARBA" id="ARBA00005814"/>
    </source>
</evidence>
<dbReference type="InterPro" id="IPR003593">
    <property type="entry name" value="AAA+_ATPase"/>
</dbReference>
<dbReference type="InterPro" id="IPR027417">
    <property type="entry name" value="P-loop_NTPase"/>
</dbReference>
<gene>
    <name evidence="13" type="ORF">ACJIZ3_012026</name>
</gene>
<evidence type="ECO:0000256" key="10">
    <source>
        <dbReference type="SAM" id="MobiDB-lite"/>
    </source>
</evidence>
<accession>A0ABD3UKU0</accession>
<feature type="transmembrane region" description="Helical" evidence="11">
    <location>
        <begin position="1068"/>
        <end position="1089"/>
    </location>
</feature>
<dbReference type="GO" id="GO:0016020">
    <property type="term" value="C:membrane"/>
    <property type="evidence" value="ECO:0007669"/>
    <property type="project" value="UniProtKB-SubCell"/>
</dbReference>
<dbReference type="Pfam" id="PF00005">
    <property type="entry name" value="ABC_tran"/>
    <property type="match status" value="2"/>
</dbReference>
<dbReference type="PROSITE" id="PS50893">
    <property type="entry name" value="ABC_TRANSPORTER_2"/>
    <property type="match status" value="2"/>
</dbReference>
<feature type="transmembrane region" description="Helical" evidence="11">
    <location>
        <begin position="1206"/>
        <end position="1229"/>
    </location>
</feature>
<dbReference type="Pfam" id="PF19055">
    <property type="entry name" value="ABC2_membrane_7"/>
    <property type="match status" value="2"/>
</dbReference>
<keyword evidence="3" id="KW-0813">Transport</keyword>
<dbReference type="GO" id="GO:0009651">
    <property type="term" value="P:response to salt stress"/>
    <property type="evidence" value="ECO:0007669"/>
    <property type="project" value="UniProtKB-ARBA"/>
</dbReference>
<evidence type="ECO:0000313" key="14">
    <source>
        <dbReference type="Proteomes" id="UP001634393"/>
    </source>
</evidence>
<dbReference type="Pfam" id="PF01061">
    <property type="entry name" value="ABC2_membrane"/>
    <property type="match status" value="2"/>
</dbReference>
<evidence type="ECO:0000256" key="5">
    <source>
        <dbReference type="ARBA" id="ARBA00022692"/>
    </source>
</evidence>
<feature type="region of interest" description="Disordered" evidence="10">
    <location>
        <begin position="1342"/>
        <end position="1371"/>
    </location>
</feature>
<evidence type="ECO:0000256" key="9">
    <source>
        <dbReference type="ARBA" id="ARBA00023136"/>
    </source>
</evidence>